<comment type="caution">
    <text evidence="2">The sequence shown here is derived from an EMBL/GenBank/DDBJ whole genome shotgun (WGS) entry which is preliminary data.</text>
</comment>
<dbReference type="Gene3D" id="1.25.40.60">
    <property type="match status" value="1"/>
</dbReference>
<dbReference type="Proteomes" id="UP001165082">
    <property type="component" value="Unassembled WGS sequence"/>
</dbReference>
<dbReference type="OrthoDB" id="10266265at2759"/>
<name>A0A9W6Z8E1_9STRA</name>
<dbReference type="GO" id="GO:0016192">
    <property type="term" value="P:vesicle-mediated transport"/>
    <property type="evidence" value="ECO:0007669"/>
    <property type="project" value="InterPro"/>
</dbReference>
<dbReference type="InterPro" id="IPR027482">
    <property type="entry name" value="Sec1-like_dom2"/>
</dbReference>
<protein>
    <recommendedName>
        <fullName evidence="4">Vacuolar protein sorting-associated protein 45</fullName>
    </recommendedName>
</protein>
<dbReference type="InterPro" id="IPR036045">
    <property type="entry name" value="Sec1-like_sf"/>
</dbReference>
<dbReference type="InterPro" id="IPR001619">
    <property type="entry name" value="Sec1-like"/>
</dbReference>
<dbReference type="Pfam" id="PF00995">
    <property type="entry name" value="Sec1"/>
    <property type="match status" value="1"/>
</dbReference>
<evidence type="ECO:0000256" key="1">
    <source>
        <dbReference type="ARBA" id="ARBA00009884"/>
    </source>
</evidence>
<accession>A0A9W6Z8E1</accession>
<evidence type="ECO:0000313" key="3">
    <source>
        <dbReference type="Proteomes" id="UP001165082"/>
    </source>
</evidence>
<gene>
    <name evidence="2" type="ORF">TrRE_jg13457</name>
</gene>
<evidence type="ECO:0008006" key="4">
    <source>
        <dbReference type="Google" id="ProtNLM"/>
    </source>
</evidence>
<keyword evidence="3" id="KW-1185">Reference proteome</keyword>
<dbReference type="AlphaFoldDB" id="A0A9W6Z8E1"/>
<evidence type="ECO:0000313" key="2">
    <source>
        <dbReference type="EMBL" id="GMH49902.1"/>
    </source>
</evidence>
<organism evidence="2 3">
    <name type="scientific">Triparma retinervis</name>
    <dbReference type="NCBI Taxonomy" id="2557542"/>
    <lineage>
        <taxon>Eukaryota</taxon>
        <taxon>Sar</taxon>
        <taxon>Stramenopiles</taxon>
        <taxon>Ochrophyta</taxon>
        <taxon>Bolidophyceae</taxon>
        <taxon>Parmales</taxon>
        <taxon>Triparmaceae</taxon>
        <taxon>Triparma</taxon>
    </lineage>
</organism>
<proteinExistence type="inferred from homology"/>
<sequence>NLITSVQGVSNVYSQHVPLLAETIKGAFKGRVPPHMSTHAGGDALPQDLFVYMVGGTTYEEARMVAAFNKENEKLGLRVVLGGSTIHNSCSFLDEVRAL</sequence>
<comment type="similarity">
    <text evidence="1">Belongs to the STXBP/unc-18/SEC1 family.</text>
</comment>
<dbReference type="Gene3D" id="3.40.50.1910">
    <property type="match status" value="1"/>
</dbReference>
<feature type="non-terminal residue" evidence="2">
    <location>
        <position position="1"/>
    </location>
</feature>
<dbReference type="SUPFAM" id="SSF56815">
    <property type="entry name" value="Sec1/munc18-like (SM) proteins"/>
    <property type="match status" value="1"/>
</dbReference>
<dbReference type="EMBL" id="BRXZ01001929">
    <property type="protein sequence ID" value="GMH49902.1"/>
    <property type="molecule type" value="Genomic_DNA"/>
</dbReference>
<reference evidence="2" key="1">
    <citation type="submission" date="2022-07" db="EMBL/GenBank/DDBJ databases">
        <title>Genome analysis of Parmales, a sister group of diatoms, reveals the evolutionary specialization of diatoms from phago-mixotrophs to photoautotrophs.</title>
        <authorList>
            <person name="Ban H."/>
            <person name="Sato S."/>
            <person name="Yoshikawa S."/>
            <person name="Kazumasa Y."/>
            <person name="Nakamura Y."/>
            <person name="Ichinomiya M."/>
            <person name="Saitoh K."/>
            <person name="Sato N."/>
            <person name="Blanc-Mathieu R."/>
            <person name="Endo H."/>
            <person name="Kuwata A."/>
            <person name="Ogata H."/>
        </authorList>
    </citation>
    <scope>NUCLEOTIDE SEQUENCE</scope>
</reference>